<protein>
    <submittedName>
        <fullName evidence="1">Uncharacterized protein</fullName>
    </submittedName>
</protein>
<dbReference type="InterPro" id="IPR045565">
    <property type="entry name" value="Phage_capsid_2"/>
</dbReference>
<accession>A0A1W6K9K6</accession>
<dbReference type="EMBL" id="CP020931">
    <property type="protein sequence ID" value="ARM83989.1"/>
    <property type="molecule type" value="Genomic_DNA"/>
</dbReference>
<dbReference type="RefSeq" id="WP_085680373.1">
    <property type="nucleotide sequence ID" value="NZ_CP020931.1"/>
</dbReference>
<dbReference type="AlphaFoldDB" id="A0A1W6K9K6"/>
<dbReference type="Proteomes" id="UP000193100">
    <property type="component" value="Chromosome"/>
</dbReference>
<name>A0A1W6K9K6_9GAMM</name>
<reference evidence="1 2" key="1">
    <citation type="submission" date="2017-04" db="EMBL/GenBank/DDBJ databases">
        <title>Genome Sequence of Marinobacter salarius strain SMR5 Isolated from a culture of the Diatom Skeletonema marinoi.</title>
        <authorList>
            <person name="Topel M."/>
            <person name="Pinder M.I.M."/>
            <person name="Johansson O.N."/>
            <person name="Kourtchenko O."/>
            <person name="Godhe A."/>
            <person name="Clarke A.K."/>
        </authorList>
    </citation>
    <scope>NUCLEOTIDE SEQUENCE [LARGE SCALE GENOMIC DNA]</scope>
    <source>
        <strain evidence="1 2">SMR5</strain>
    </source>
</reference>
<evidence type="ECO:0000313" key="1">
    <source>
        <dbReference type="EMBL" id="ARM83989.1"/>
    </source>
</evidence>
<proteinExistence type="predicted"/>
<dbReference type="GeneID" id="77255864"/>
<gene>
    <name evidence="1" type="ORF">MARSALSMR5_01911</name>
</gene>
<sequence>MADTAFQKQYRQEFIAGFEQTQSLVRDTVTTEATIKGNEAVFLVADSGNAEASTRGVNGLIPARADNLNQYTATLNEWHDLVRKTKYNIFASQGDGRRIMQQTTMGVVNRKVDQEIITELNTGTVDTGSAATGSLSLAMKALTILGNNEVPYDGNIFALVTPAFLGYLQQVKEFNSADYVTDRKLDGSSARQMMQGYYDWNGVKWIVHPRLPGAGTNAEKCFMYHKTAIGHAADVEGMGNAVGYDDEQDYSYARCSMYMGSKLLQNSGVVVINHDGSAFAAS</sequence>
<evidence type="ECO:0000313" key="2">
    <source>
        <dbReference type="Proteomes" id="UP000193100"/>
    </source>
</evidence>
<organism evidence="1 2">
    <name type="scientific">Marinobacter salarius</name>
    <dbReference type="NCBI Taxonomy" id="1420917"/>
    <lineage>
        <taxon>Bacteria</taxon>
        <taxon>Pseudomonadati</taxon>
        <taxon>Pseudomonadota</taxon>
        <taxon>Gammaproteobacteria</taxon>
        <taxon>Pseudomonadales</taxon>
        <taxon>Marinobacteraceae</taxon>
        <taxon>Marinobacter</taxon>
    </lineage>
</organism>
<dbReference type="Pfam" id="PF19821">
    <property type="entry name" value="Phage_capsid_2"/>
    <property type="match status" value="1"/>
</dbReference>